<gene>
    <name evidence="2" type="ORF">A5888_003536</name>
    <name evidence="1" type="ORF">A5888_003965</name>
</gene>
<dbReference type="RefSeq" id="WP_086350941.1">
    <property type="nucleotide sequence ID" value="NZ_CP147247.1"/>
</dbReference>
<dbReference type="Proteomes" id="UP000195141">
    <property type="component" value="Chromosome"/>
</dbReference>
<protein>
    <recommendedName>
        <fullName evidence="4">Sucrose phosphatase-like domain-containing protein</fullName>
    </recommendedName>
</protein>
<sequence>MRTALFTDLDGTILFSKRTLPEHLTEKDCVKAETYSNGGYGLMEEKLVAFLEEWQQKNLLIPVTTRSTEQFERLRTVWKRIPVPYALASNGGNLYRDGVLDENWNKKVRANLAVELSYKEAVLSILNVILPQESVRKIKDIDGLYYCILVTERSWEQAFINEVNAALAVYDWIGFFQHKKLYFLPKGLTKERAVKTLLTELSEELVCVGLGDTDMDQQMLLECDQHMYFGKNQSFDEGLVSGSYSFEVVKKLLENQDIK</sequence>
<dbReference type="EMBL" id="CP147247">
    <property type="protein sequence ID" value="WYJ91768.1"/>
    <property type="molecule type" value="Genomic_DNA"/>
</dbReference>
<evidence type="ECO:0008006" key="4">
    <source>
        <dbReference type="Google" id="ProtNLM"/>
    </source>
</evidence>
<reference evidence="1" key="1">
    <citation type="submission" date="2017-05" db="EMBL/GenBank/DDBJ databases">
        <title>The Genome Sequence of Enterococcus sp. 9E7_DIV0242.</title>
        <authorList>
            <consortium name="The Broad Institute Genomics Platform"/>
            <consortium name="The Broad Institute Genomic Center for Infectious Diseases"/>
            <person name="Earl A."/>
            <person name="Manson A."/>
            <person name="Schwartman J."/>
            <person name="Gilmore M."/>
            <person name="Abouelleil A."/>
            <person name="Cao P."/>
            <person name="Chapman S."/>
            <person name="Cusick C."/>
            <person name="Shea T."/>
            <person name="Young S."/>
            <person name="Neafsey D."/>
            <person name="Nusbaum C."/>
            <person name="Birren B."/>
        </authorList>
    </citation>
    <scope>NUCLEOTIDE SEQUENCE [LARGE SCALE GENOMIC DNA]</scope>
    <source>
        <strain evidence="1">9E7_DIV0242</strain>
    </source>
</reference>
<dbReference type="SUPFAM" id="SSF56784">
    <property type="entry name" value="HAD-like"/>
    <property type="match status" value="1"/>
</dbReference>
<evidence type="ECO:0000313" key="2">
    <source>
        <dbReference type="EMBL" id="WYJ91768.1"/>
    </source>
</evidence>
<name>A0A242JXC4_9ENTE</name>
<dbReference type="PIRSF" id="PIRSF030802">
    <property type="entry name" value="UCP030802"/>
    <property type="match status" value="1"/>
</dbReference>
<dbReference type="InterPro" id="IPR036412">
    <property type="entry name" value="HAD-like_sf"/>
</dbReference>
<dbReference type="EMBL" id="NGMM01000009">
    <property type="protein sequence ID" value="OTP09769.1"/>
    <property type="molecule type" value="Genomic_DNA"/>
</dbReference>
<dbReference type="AlphaFoldDB" id="A0A242JXC4"/>
<accession>A0A242JXC4</accession>
<reference evidence="2" key="2">
    <citation type="submission" date="2017-05" db="EMBL/GenBank/DDBJ databases">
        <authorList>
            <consortium name="The Broad Institute Genomics Platform"/>
            <consortium name="The Broad Institute Genomic Center for Infectious Diseases"/>
            <person name="Earl A."/>
            <person name="Manson A."/>
            <person name="Schwartman J."/>
            <person name="Gilmore M."/>
            <person name="Abouelleil A."/>
            <person name="Cao P."/>
            <person name="Chapman S."/>
            <person name="Cusick C."/>
            <person name="Shea T."/>
            <person name="Young S."/>
            <person name="Neafsey D."/>
            <person name="Nusbaum C."/>
            <person name="Birren B."/>
        </authorList>
    </citation>
    <scope>NUCLEOTIDE SEQUENCE</scope>
    <source>
        <strain evidence="2">9E7_DIV0242</strain>
    </source>
</reference>
<dbReference type="Gene3D" id="3.40.50.1000">
    <property type="entry name" value="HAD superfamily/HAD-like"/>
    <property type="match status" value="1"/>
</dbReference>
<organism evidence="1">
    <name type="scientific">Candidatus Enterococcus clewellii</name>
    <dbReference type="NCBI Taxonomy" id="1834193"/>
    <lineage>
        <taxon>Bacteria</taxon>
        <taxon>Bacillati</taxon>
        <taxon>Bacillota</taxon>
        <taxon>Bacilli</taxon>
        <taxon>Lactobacillales</taxon>
        <taxon>Enterococcaceae</taxon>
        <taxon>Enterococcus</taxon>
    </lineage>
</organism>
<dbReference type="InterPro" id="IPR024197">
    <property type="entry name" value="TPP-like"/>
</dbReference>
<evidence type="ECO:0000313" key="1">
    <source>
        <dbReference type="EMBL" id="OTP09769.1"/>
    </source>
</evidence>
<evidence type="ECO:0000313" key="3">
    <source>
        <dbReference type="Proteomes" id="UP000195141"/>
    </source>
</evidence>
<dbReference type="OrthoDB" id="1666512at2"/>
<dbReference type="InterPro" id="IPR023214">
    <property type="entry name" value="HAD_sf"/>
</dbReference>
<keyword evidence="3" id="KW-1185">Reference proteome</keyword>
<reference evidence="2" key="3">
    <citation type="submission" date="2024-03" db="EMBL/GenBank/DDBJ databases">
        <title>The Genome Sequence of Enterococcus sp. DIV0242b.</title>
        <authorList>
            <consortium name="The Broad Institute Genomics Platform"/>
            <consortium name="The Broad Institute Microbial Omics Core"/>
            <consortium name="The Broad Institute Genomic Center for Infectious Diseases"/>
            <person name="Earl A."/>
            <person name="Manson A."/>
            <person name="Gilmore M."/>
            <person name="Schwartman J."/>
            <person name="Shea T."/>
            <person name="Abouelleil A."/>
            <person name="Cao P."/>
            <person name="Chapman S."/>
            <person name="Cusick C."/>
            <person name="Young S."/>
            <person name="Neafsey D."/>
            <person name="Nusbaum C."/>
            <person name="Birren B."/>
        </authorList>
    </citation>
    <scope>NUCLEOTIDE SEQUENCE</scope>
    <source>
        <strain evidence="2">9E7_DIV0242</strain>
    </source>
</reference>
<proteinExistence type="predicted"/>